<evidence type="ECO:0000256" key="2">
    <source>
        <dbReference type="SAM" id="SignalP"/>
    </source>
</evidence>
<evidence type="ECO:0000313" key="4">
    <source>
        <dbReference type="Proteomes" id="UP000075886"/>
    </source>
</evidence>
<dbReference type="EnsemblMetazoa" id="AFAF012605-RA">
    <property type="protein sequence ID" value="AFAF012605-PA"/>
    <property type="gene ID" value="AFAF012605"/>
</dbReference>
<proteinExistence type="predicted"/>
<reference evidence="4" key="1">
    <citation type="submission" date="2014-01" db="EMBL/GenBank/DDBJ databases">
        <title>The Genome Sequence of Anopheles farauti FAR1 (V2).</title>
        <authorList>
            <consortium name="The Broad Institute Genomics Platform"/>
            <person name="Neafsey D.E."/>
            <person name="Besansky N."/>
            <person name="Howell P."/>
            <person name="Walton C."/>
            <person name="Young S.K."/>
            <person name="Zeng Q."/>
            <person name="Gargeya S."/>
            <person name="Fitzgerald M."/>
            <person name="Haas B."/>
            <person name="Abouelleil A."/>
            <person name="Allen A.W."/>
            <person name="Alvarado L."/>
            <person name="Arachchi H.M."/>
            <person name="Berlin A.M."/>
            <person name="Chapman S.B."/>
            <person name="Gainer-Dewar J."/>
            <person name="Goldberg J."/>
            <person name="Griggs A."/>
            <person name="Gujja S."/>
            <person name="Hansen M."/>
            <person name="Howarth C."/>
            <person name="Imamovic A."/>
            <person name="Ireland A."/>
            <person name="Larimer J."/>
            <person name="McCowan C."/>
            <person name="Murphy C."/>
            <person name="Pearson M."/>
            <person name="Poon T.W."/>
            <person name="Priest M."/>
            <person name="Roberts A."/>
            <person name="Saif S."/>
            <person name="Shea T."/>
            <person name="Sisk P."/>
            <person name="Sykes S."/>
            <person name="Wortman J."/>
            <person name="Nusbaum C."/>
            <person name="Birren B."/>
        </authorList>
    </citation>
    <scope>NUCLEOTIDE SEQUENCE [LARGE SCALE GENOMIC DNA]</scope>
    <source>
        <strain evidence="4">FAR1</strain>
    </source>
</reference>
<accession>A0A182QLH5</accession>
<dbReference type="EMBL" id="AXCN02001457">
    <property type="status" value="NOT_ANNOTATED_CDS"/>
    <property type="molecule type" value="Genomic_DNA"/>
</dbReference>
<evidence type="ECO:0000313" key="3">
    <source>
        <dbReference type="EnsemblMetazoa" id="AFAF012605-PA"/>
    </source>
</evidence>
<name>A0A182QLH5_9DIPT</name>
<reference evidence="3" key="2">
    <citation type="submission" date="2020-05" db="UniProtKB">
        <authorList>
            <consortium name="EnsemblMetazoa"/>
        </authorList>
    </citation>
    <scope>IDENTIFICATION</scope>
    <source>
        <strain evidence="3">FAR1</strain>
    </source>
</reference>
<dbReference type="AlphaFoldDB" id="A0A182QLH5"/>
<keyword evidence="4" id="KW-1185">Reference proteome</keyword>
<feature type="chain" id="PRO_5008133050" description="VM domain-containing protein" evidence="2">
    <location>
        <begin position="21"/>
        <end position="134"/>
    </location>
</feature>
<evidence type="ECO:0000256" key="1">
    <source>
        <dbReference type="SAM" id="MobiDB-lite"/>
    </source>
</evidence>
<sequence>MLPSIHVLLVAVIVPASVLSAPTVHLQDQFSDTAAPGGYDSHRSVNEAPSHTPKPDIVEPTWITVPMPAQSYKPPVLPPQQPQVMPPYVAYIPVPPQHYQPMGWPYHYPNMPVLPIVPNNHLCNHQLQYPYRTM</sequence>
<keyword evidence="2" id="KW-0732">Signal</keyword>
<dbReference type="VEuPathDB" id="VectorBase:AFAF012605"/>
<evidence type="ECO:0008006" key="5">
    <source>
        <dbReference type="Google" id="ProtNLM"/>
    </source>
</evidence>
<feature type="region of interest" description="Disordered" evidence="1">
    <location>
        <begin position="35"/>
        <end position="57"/>
    </location>
</feature>
<organism evidence="3 4">
    <name type="scientific">Anopheles farauti</name>
    <dbReference type="NCBI Taxonomy" id="69004"/>
    <lineage>
        <taxon>Eukaryota</taxon>
        <taxon>Metazoa</taxon>
        <taxon>Ecdysozoa</taxon>
        <taxon>Arthropoda</taxon>
        <taxon>Hexapoda</taxon>
        <taxon>Insecta</taxon>
        <taxon>Pterygota</taxon>
        <taxon>Neoptera</taxon>
        <taxon>Endopterygota</taxon>
        <taxon>Diptera</taxon>
        <taxon>Nematocera</taxon>
        <taxon>Culicoidea</taxon>
        <taxon>Culicidae</taxon>
        <taxon>Anophelinae</taxon>
        <taxon>Anopheles</taxon>
    </lineage>
</organism>
<feature type="signal peptide" evidence="2">
    <location>
        <begin position="1"/>
        <end position="20"/>
    </location>
</feature>
<protein>
    <recommendedName>
        <fullName evidence="5">VM domain-containing protein</fullName>
    </recommendedName>
</protein>
<dbReference type="Proteomes" id="UP000075886">
    <property type="component" value="Unassembled WGS sequence"/>
</dbReference>